<evidence type="ECO:0000259" key="4">
    <source>
        <dbReference type="Pfam" id="PF13525"/>
    </source>
</evidence>
<keyword evidence="3" id="KW-0812">Transmembrane</keyword>
<feature type="transmembrane region" description="Helical" evidence="3">
    <location>
        <begin position="152"/>
        <end position="169"/>
    </location>
</feature>
<proteinExistence type="predicted"/>
<dbReference type="GeneID" id="83684333"/>
<reference evidence="5 6" key="1">
    <citation type="journal article" date="2023" name="J. Phycol.">
        <title>Chrysosporum ovalisporum is synonymous with the true-branching cyanobacterium Umezakia natans (Nostocales/Aphanizomenonaceae).</title>
        <authorList>
            <person name="McGregor G.B."/>
            <person name="Sendall B.C."/>
            <person name="Niiyama Y."/>
            <person name="Tuji A."/>
            <person name="Willis A."/>
        </authorList>
    </citation>
    <scope>NUCLEOTIDE SEQUENCE [LARGE SCALE GENOMIC DNA]</scope>
    <source>
        <strain evidence="5 6">FSS-62</strain>
    </source>
</reference>
<keyword evidence="1" id="KW-0732">Signal</keyword>
<dbReference type="InterPro" id="IPR011990">
    <property type="entry name" value="TPR-like_helical_dom_sf"/>
</dbReference>
<organism evidence="5 6">
    <name type="scientific">Umezakia ovalisporum FSS-62</name>
    <dbReference type="NCBI Taxonomy" id="2971776"/>
    <lineage>
        <taxon>Bacteria</taxon>
        <taxon>Bacillati</taxon>
        <taxon>Cyanobacteriota</taxon>
        <taxon>Cyanophyceae</taxon>
        <taxon>Nostocales</taxon>
        <taxon>Nodulariaceae</taxon>
        <taxon>Umezakia</taxon>
    </lineage>
</organism>
<dbReference type="Proteomes" id="UP001159370">
    <property type="component" value="Unassembled WGS sequence"/>
</dbReference>
<dbReference type="AlphaFoldDB" id="A0AA43GXI9"/>
<comment type="caution">
    <text evidence="5">The sequence shown here is derived from an EMBL/GenBank/DDBJ whole genome shotgun (WGS) entry which is preliminary data.</text>
</comment>
<feature type="domain" description="Outer membrane lipoprotein BamD-like" evidence="4">
    <location>
        <begin position="11"/>
        <end position="114"/>
    </location>
</feature>
<dbReference type="InterPro" id="IPR019734">
    <property type="entry name" value="TPR_rpt"/>
</dbReference>
<evidence type="ECO:0000256" key="2">
    <source>
        <dbReference type="PROSITE-ProRule" id="PRU00339"/>
    </source>
</evidence>
<accession>A0AA43GXI9</accession>
<dbReference type="PANTHER" id="PTHR36761:SF2">
    <property type="entry name" value="ORF03 PROTEIN"/>
    <property type="match status" value="1"/>
</dbReference>
<evidence type="ECO:0000256" key="3">
    <source>
        <dbReference type="SAM" id="Phobius"/>
    </source>
</evidence>
<evidence type="ECO:0000313" key="5">
    <source>
        <dbReference type="EMBL" id="MDH6063280.1"/>
    </source>
</evidence>
<feature type="repeat" description="TPR" evidence="2">
    <location>
        <begin position="9"/>
        <end position="42"/>
    </location>
</feature>
<sequence length="172" mass="19301">MSTESLEIGRSLYQTGKLNFENGKYREAVENLEKATALLSPNSRLGGEVQIWLVTAYEAAARTEEAIALCEQLQRHPFPETSKQAKRLLYILKAPKLQRPSEWMTEIPDLGTLSDNETKMRAVGNTGKSTPKAPTELELVDLSQVNTKDNRFIWAALIVIVSTLSYLAWLSF</sequence>
<name>A0AA43GXI9_9CYAN</name>
<dbReference type="Gene3D" id="1.25.40.10">
    <property type="entry name" value="Tetratricopeptide repeat domain"/>
    <property type="match status" value="1"/>
</dbReference>
<dbReference type="PROSITE" id="PS50005">
    <property type="entry name" value="TPR"/>
    <property type="match status" value="1"/>
</dbReference>
<dbReference type="EMBL" id="JANQDL010000040">
    <property type="protein sequence ID" value="MDH6063280.1"/>
    <property type="molecule type" value="Genomic_DNA"/>
</dbReference>
<dbReference type="SUPFAM" id="SSF48452">
    <property type="entry name" value="TPR-like"/>
    <property type="match status" value="1"/>
</dbReference>
<keyword evidence="2" id="KW-0802">TPR repeat</keyword>
<evidence type="ECO:0000256" key="1">
    <source>
        <dbReference type="ARBA" id="ARBA00022729"/>
    </source>
</evidence>
<dbReference type="PANTHER" id="PTHR36761">
    <property type="entry name" value="ORF03 PROTEIN"/>
    <property type="match status" value="1"/>
</dbReference>
<dbReference type="RefSeq" id="WP_280649961.1">
    <property type="nucleotide sequence ID" value="NZ_JANQDL010000040.1"/>
</dbReference>
<protein>
    <submittedName>
        <fullName evidence="5">Tetratricopeptide repeat protein</fullName>
    </submittedName>
</protein>
<dbReference type="Pfam" id="PF13525">
    <property type="entry name" value="YfiO"/>
    <property type="match status" value="1"/>
</dbReference>
<keyword evidence="3" id="KW-1133">Transmembrane helix</keyword>
<gene>
    <name evidence="5" type="ORF">NWP23_05695</name>
</gene>
<keyword evidence="3" id="KW-0472">Membrane</keyword>
<dbReference type="InterPro" id="IPR039565">
    <property type="entry name" value="BamD-like"/>
</dbReference>
<evidence type="ECO:0000313" key="6">
    <source>
        <dbReference type="Proteomes" id="UP001159370"/>
    </source>
</evidence>